<geneLocation type="plasmid" evidence="1 2">
    <name>pSAM1</name>
</geneLocation>
<dbReference type="Proteomes" id="UP000061018">
    <property type="component" value="Plasmid pSAM1"/>
</dbReference>
<accession>A0A0K2B6H9</accession>
<dbReference type="RefSeq" id="WP_159042066.1">
    <property type="nucleotide sequence ID" value="NZ_CP012383.1"/>
</dbReference>
<keyword evidence="1" id="KW-0614">Plasmid</keyword>
<name>A0A0K2B6H9_STRA7</name>
<proteinExistence type="predicted"/>
<evidence type="ECO:0000313" key="2">
    <source>
        <dbReference type="Proteomes" id="UP000061018"/>
    </source>
</evidence>
<reference evidence="2" key="1">
    <citation type="journal article" date="2015" name="J. Biotechnol.">
        <title>Complete genome sequence of Streptomyces ambofaciens ATCC 23877, the spiramycin producer.</title>
        <authorList>
            <person name="Thibessard A."/>
            <person name="Haas D."/>
            <person name="Gerbaud C."/>
            <person name="Aigle B."/>
            <person name="Lautru S."/>
            <person name="Pernodet J.L."/>
            <person name="Leblond P."/>
        </authorList>
    </citation>
    <scope>NUCLEOTIDE SEQUENCE [LARGE SCALE GENOMIC DNA]</scope>
    <source>
        <strain evidence="2">ATCC 23877 / 3486 / DSM 40053 / JCM 4204 / NBRC 12836 / NRRL B-2516</strain>
        <plasmid evidence="2">pSAM1</plasmid>
    </source>
</reference>
<dbReference type="EMBL" id="CP012383">
    <property type="protein sequence ID" value="AKZ60781.1"/>
    <property type="molecule type" value="Genomic_DNA"/>
</dbReference>
<evidence type="ECO:0000313" key="1">
    <source>
        <dbReference type="EMBL" id="AKZ60781.1"/>
    </source>
</evidence>
<protein>
    <submittedName>
        <fullName evidence="1">Uncharacterized protein</fullName>
    </submittedName>
</protein>
<sequence>MVLTHTPAWHAAEEADERAWLDQWARLHNAPTLQPEPVDMPVLLTTAGSPR</sequence>
<gene>
    <name evidence="1" type="ORF">SAM23877_p072</name>
</gene>
<dbReference type="AlphaFoldDB" id="A0A0K2B6H9"/>
<organism evidence="1 2">
    <name type="scientific">Streptomyces ambofaciens (strain ATCC 23877 / 3486 / DSM 40053 / JCM 4204 / NBRC 12836 / NRRL B-2516)</name>
    <dbReference type="NCBI Taxonomy" id="278992"/>
    <lineage>
        <taxon>Bacteria</taxon>
        <taxon>Bacillati</taxon>
        <taxon>Actinomycetota</taxon>
        <taxon>Actinomycetes</taxon>
        <taxon>Kitasatosporales</taxon>
        <taxon>Streptomycetaceae</taxon>
        <taxon>Streptomyces</taxon>
    </lineage>
</organism>
<dbReference type="KEGG" id="samb:SAM23877_p072"/>